<gene>
    <name evidence="1" type="ORF">RCO7_14866</name>
</gene>
<name>A0A1E1L6U7_9HELO</name>
<evidence type="ECO:0000313" key="1">
    <source>
        <dbReference type="EMBL" id="CZT06239.1"/>
    </source>
</evidence>
<organism evidence="1 2">
    <name type="scientific">Rhynchosporium graminicola</name>
    <dbReference type="NCBI Taxonomy" id="2792576"/>
    <lineage>
        <taxon>Eukaryota</taxon>
        <taxon>Fungi</taxon>
        <taxon>Dikarya</taxon>
        <taxon>Ascomycota</taxon>
        <taxon>Pezizomycotina</taxon>
        <taxon>Leotiomycetes</taxon>
        <taxon>Helotiales</taxon>
        <taxon>Ploettnerulaceae</taxon>
        <taxon>Rhynchosporium</taxon>
    </lineage>
</organism>
<evidence type="ECO:0000313" key="2">
    <source>
        <dbReference type="Proteomes" id="UP000178129"/>
    </source>
</evidence>
<comment type="caution">
    <text evidence="1">The sequence shown here is derived from an EMBL/GenBank/DDBJ whole genome shotgun (WGS) entry which is preliminary data.</text>
</comment>
<dbReference type="InParanoid" id="A0A1E1L6U7"/>
<accession>A0A1E1L6U7</accession>
<proteinExistence type="predicted"/>
<dbReference type="Proteomes" id="UP000178129">
    <property type="component" value="Unassembled WGS sequence"/>
</dbReference>
<dbReference type="AlphaFoldDB" id="A0A1E1L6U7"/>
<keyword evidence="2" id="KW-1185">Reference proteome</keyword>
<sequence>MELCFQPDYDGVSVAEAEADLSIDAWIYEKETAVRDEDTNL</sequence>
<reference evidence="2" key="1">
    <citation type="submission" date="2016-03" db="EMBL/GenBank/DDBJ databases">
        <authorList>
            <person name="Ploux O."/>
        </authorList>
    </citation>
    <scope>NUCLEOTIDE SEQUENCE [LARGE SCALE GENOMIC DNA]</scope>
    <source>
        <strain evidence="2">UK7</strain>
    </source>
</reference>
<dbReference type="EMBL" id="FJUW01000038">
    <property type="protein sequence ID" value="CZT06239.1"/>
    <property type="molecule type" value="Genomic_DNA"/>
</dbReference>
<protein>
    <submittedName>
        <fullName evidence="1">Uncharacterized protein</fullName>
    </submittedName>
</protein>